<keyword evidence="9" id="KW-1185">Reference proteome</keyword>
<evidence type="ECO:0000313" key="9">
    <source>
        <dbReference type="Proteomes" id="UP000315343"/>
    </source>
</evidence>
<protein>
    <submittedName>
        <fullName evidence="8">Transcriptional regulator with PAS, ATPase and Fis domain</fullName>
    </submittedName>
</protein>
<dbReference type="InterPro" id="IPR000014">
    <property type="entry name" value="PAS"/>
</dbReference>
<keyword evidence="5" id="KW-0175">Coiled coil</keyword>
<dbReference type="Pfam" id="PF00158">
    <property type="entry name" value="Sigma54_activat"/>
    <property type="match status" value="1"/>
</dbReference>
<dbReference type="PROSITE" id="PS00688">
    <property type="entry name" value="SIGMA54_INTERACT_3"/>
    <property type="match status" value="1"/>
</dbReference>
<dbReference type="FunFam" id="3.40.50.300:FF:000006">
    <property type="entry name" value="DNA-binding transcriptional regulator NtrC"/>
    <property type="match status" value="1"/>
</dbReference>
<gene>
    <name evidence="8" type="ORF">LY60_00902</name>
</gene>
<dbReference type="InterPro" id="IPR027417">
    <property type="entry name" value="P-loop_NTPase"/>
</dbReference>
<evidence type="ECO:0000259" key="7">
    <source>
        <dbReference type="PROSITE" id="PS50112"/>
    </source>
</evidence>
<dbReference type="PANTHER" id="PTHR32071:SF57">
    <property type="entry name" value="C4-DICARBOXYLATE TRANSPORT TRANSCRIPTIONAL REGULATORY PROTEIN DCTD"/>
    <property type="match status" value="1"/>
</dbReference>
<feature type="coiled-coil region" evidence="5">
    <location>
        <begin position="117"/>
        <end position="144"/>
    </location>
</feature>
<dbReference type="GO" id="GO:0006355">
    <property type="term" value="P:regulation of DNA-templated transcription"/>
    <property type="evidence" value="ECO:0007669"/>
    <property type="project" value="InterPro"/>
</dbReference>
<feature type="domain" description="Sigma-54 factor interaction" evidence="6">
    <location>
        <begin position="151"/>
        <end position="380"/>
    </location>
</feature>
<sequence length="455" mass="51937">MKNNKLHGDDMLLDSWIKTLFDNLYDGILIIDTDEIVKYINSSYTRITRVAYDDIVGKRLRDVRPGARLHNVLKDKKQIVGAIREEFGIQYSVNMSPIFEDSEIIGAVSVVSNLEDIYKLYQDIDKYKTKVKTLENKINAIQKAKYNLSSIISQDINSLQIKSTIKKIAKKDITVLIYGESGTGKELYAQAIHNESNRSDGPFIAVNCASFQGSLLDSELFGYDEGSFTGAKREGKMGLFEAAKNGTIFLDEISEMDMEVQTRLLRTLQEGTIRRIGSINEININTRVIAATNKKLEDLINEGKFRQDLYYRISVFPINIPPLRERRGDILPLVNHYLMSHKNDLKMDIILSKDTEFLLYNYDWPGNIRELKNTIEFAVNMMDGNEIKVNHLPTRIQYSQKDVEVKIDRLSSKIQEVEKQEINKALKLFGNDIDGKRNAAKALGISLATLYNKLK</sequence>
<evidence type="ECO:0000313" key="8">
    <source>
        <dbReference type="EMBL" id="TWH82601.1"/>
    </source>
</evidence>
<dbReference type="RefSeq" id="WP_246145365.1">
    <property type="nucleotide sequence ID" value="NZ_VLKH01000002.1"/>
</dbReference>
<name>A0A562JHK7_9FIRM</name>
<dbReference type="AlphaFoldDB" id="A0A562JHK7"/>
<dbReference type="Gene3D" id="3.30.450.20">
    <property type="entry name" value="PAS domain"/>
    <property type="match status" value="1"/>
</dbReference>
<evidence type="ECO:0000259" key="6">
    <source>
        <dbReference type="PROSITE" id="PS50045"/>
    </source>
</evidence>
<comment type="caution">
    <text evidence="8">The sequence shown here is derived from an EMBL/GenBank/DDBJ whole genome shotgun (WGS) entry which is preliminary data.</text>
</comment>
<dbReference type="Proteomes" id="UP000315343">
    <property type="component" value="Unassembled WGS sequence"/>
</dbReference>
<dbReference type="Gene3D" id="1.10.10.60">
    <property type="entry name" value="Homeodomain-like"/>
    <property type="match status" value="1"/>
</dbReference>
<keyword evidence="3" id="KW-0805">Transcription regulation</keyword>
<keyword evidence="1" id="KW-0547">Nucleotide-binding</keyword>
<dbReference type="InterPro" id="IPR003593">
    <property type="entry name" value="AAA+_ATPase"/>
</dbReference>
<dbReference type="CDD" id="cd00009">
    <property type="entry name" value="AAA"/>
    <property type="match status" value="1"/>
</dbReference>
<organism evidence="8 9">
    <name type="scientific">Sedimentibacter saalensis</name>
    <dbReference type="NCBI Taxonomy" id="130788"/>
    <lineage>
        <taxon>Bacteria</taxon>
        <taxon>Bacillati</taxon>
        <taxon>Bacillota</taxon>
        <taxon>Tissierellia</taxon>
        <taxon>Sedimentibacter</taxon>
    </lineage>
</organism>
<dbReference type="PANTHER" id="PTHR32071">
    <property type="entry name" value="TRANSCRIPTIONAL REGULATORY PROTEIN"/>
    <property type="match status" value="1"/>
</dbReference>
<dbReference type="GO" id="GO:0005524">
    <property type="term" value="F:ATP binding"/>
    <property type="evidence" value="ECO:0007669"/>
    <property type="project" value="UniProtKB-KW"/>
</dbReference>
<dbReference type="InterPro" id="IPR058031">
    <property type="entry name" value="AAA_lid_NorR"/>
</dbReference>
<dbReference type="PROSITE" id="PS50112">
    <property type="entry name" value="PAS"/>
    <property type="match status" value="1"/>
</dbReference>
<feature type="domain" description="PAS" evidence="7">
    <location>
        <begin position="13"/>
        <end position="58"/>
    </location>
</feature>
<keyword evidence="4" id="KW-0804">Transcription</keyword>
<dbReference type="InterPro" id="IPR035965">
    <property type="entry name" value="PAS-like_dom_sf"/>
</dbReference>
<dbReference type="SUPFAM" id="SSF52540">
    <property type="entry name" value="P-loop containing nucleoside triphosphate hydrolases"/>
    <property type="match status" value="1"/>
</dbReference>
<evidence type="ECO:0000256" key="1">
    <source>
        <dbReference type="ARBA" id="ARBA00022741"/>
    </source>
</evidence>
<evidence type="ECO:0000256" key="4">
    <source>
        <dbReference type="ARBA" id="ARBA00023163"/>
    </source>
</evidence>
<dbReference type="EMBL" id="VLKH01000002">
    <property type="protein sequence ID" value="TWH82601.1"/>
    <property type="molecule type" value="Genomic_DNA"/>
</dbReference>
<dbReference type="InterPro" id="IPR013767">
    <property type="entry name" value="PAS_fold"/>
</dbReference>
<dbReference type="SUPFAM" id="SSF46689">
    <property type="entry name" value="Homeodomain-like"/>
    <property type="match status" value="1"/>
</dbReference>
<dbReference type="GO" id="GO:0043565">
    <property type="term" value="F:sequence-specific DNA binding"/>
    <property type="evidence" value="ECO:0007669"/>
    <property type="project" value="InterPro"/>
</dbReference>
<dbReference type="SUPFAM" id="SSF55785">
    <property type="entry name" value="PYP-like sensor domain (PAS domain)"/>
    <property type="match status" value="1"/>
</dbReference>
<dbReference type="InterPro" id="IPR025944">
    <property type="entry name" value="Sigma_54_int_dom_CS"/>
</dbReference>
<accession>A0A562JHK7</accession>
<dbReference type="InterPro" id="IPR002197">
    <property type="entry name" value="HTH_Fis"/>
</dbReference>
<evidence type="ECO:0000256" key="3">
    <source>
        <dbReference type="ARBA" id="ARBA00023015"/>
    </source>
</evidence>
<proteinExistence type="predicted"/>
<evidence type="ECO:0000256" key="5">
    <source>
        <dbReference type="SAM" id="Coils"/>
    </source>
</evidence>
<dbReference type="InterPro" id="IPR002078">
    <property type="entry name" value="Sigma_54_int"/>
</dbReference>
<dbReference type="Gene3D" id="1.10.8.60">
    <property type="match status" value="1"/>
</dbReference>
<reference evidence="8 9" key="1">
    <citation type="submission" date="2019-07" db="EMBL/GenBank/DDBJ databases">
        <title>Genomic Encyclopedia of Type Strains, Phase I: the one thousand microbial genomes (KMG-I) project.</title>
        <authorList>
            <person name="Kyrpides N."/>
        </authorList>
    </citation>
    <scope>NUCLEOTIDE SEQUENCE [LARGE SCALE GENOMIC DNA]</scope>
    <source>
        <strain evidence="8 9">DSM 13558</strain>
    </source>
</reference>
<dbReference type="SMART" id="SM00091">
    <property type="entry name" value="PAS"/>
    <property type="match status" value="1"/>
</dbReference>
<dbReference type="InterPro" id="IPR009057">
    <property type="entry name" value="Homeodomain-like_sf"/>
</dbReference>
<dbReference type="SMART" id="SM00382">
    <property type="entry name" value="AAA"/>
    <property type="match status" value="1"/>
</dbReference>
<dbReference type="Pfam" id="PF00989">
    <property type="entry name" value="PAS"/>
    <property type="match status" value="1"/>
</dbReference>
<dbReference type="Pfam" id="PF02954">
    <property type="entry name" value="HTH_8"/>
    <property type="match status" value="1"/>
</dbReference>
<dbReference type="PROSITE" id="PS00675">
    <property type="entry name" value="SIGMA54_INTERACT_1"/>
    <property type="match status" value="1"/>
</dbReference>
<dbReference type="InterPro" id="IPR025662">
    <property type="entry name" value="Sigma_54_int_dom_ATP-bd_1"/>
</dbReference>
<evidence type="ECO:0000256" key="2">
    <source>
        <dbReference type="ARBA" id="ARBA00022840"/>
    </source>
</evidence>
<dbReference type="Gene3D" id="3.40.50.300">
    <property type="entry name" value="P-loop containing nucleotide triphosphate hydrolases"/>
    <property type="match status" value="1"/>
</dbReference>
<keyword evidence="2" id="KW-0067">ATP-binding</keyword>
<dbReference type="Pfam" id="PF25601">
    <property type="entry name" value="AAA_lid_14"/>
    <property type="match status" value="1"/>
</dbReference>
<dbReference type="PROSITE" id="PS50045">
    <property type="entry name" value="SIGMA54_INTERACT_4"/>
    <property type="match status" value="1"/>
</dbReference>